<organism evidence="6 7">
    <name type="scientific">Amycolatopsis thermoflava</name>
    <dbReference type="NCBI Taxonomy" id="84480"/>
    <lineage>
        <taxon>Bacteria</taxon>
        <taxon>Bacillati</taxon>
        <taxon>Actinomycetota</taxon>
        <taxon>Actinomycetes</taxon>
        <taxon>Pseudonocardiales</taxon>
        <taxon>Pseudonocardiaceae</taxon>
        <taxon>Amycolatopsis</taxon>
        <taxon>Amycolatopsis methanolica group</taxon>
    </lineage>
</organism>
<comment type="similarity">
    <text evidence="1 4">Belongs to the aldehyde dehydrogenase family.</text>
</comment>
<dbReference type="FunFam" id="3.40.605.10:FF:000007">
    <property type="entry name" value="NAD/NADP-dependent betaine aldehyde dehydrogenase"/>
    <property type="match status" value="1"/>
</dbReference>
<sequence length="484" mass="51280">MTIDYDRLYLAGNWTAPATRQRIDVHSAGTEELIGSVPEAAESDVDDAVAAARRAFDDPAGWSRWEPRRRAEVLERFAVALEKRAGETARRVTIQNGMPISLAQQFEGGFPPVLLRYFAGLVTQNPQEETRPGMLGGSSRVIREPIGVVAAVVPWNVPQAITFLKLAPALAAGCTVVLKPAPETVLDAMLMAEAAAEAGLPEGVLSVVPGGRELGAYLIAHPGVDKVSFTGSTAAGRSIAETCGRLLRPVTLELGGKSAAIVLDDANLAETIESFFAATLLNNGQICWLGTRVLAPRSRYGEVVDTITDLARSLAVGDPLDEGTQVGPLVSARQRDRVESYIAKGLREGARLTAGGGRPSGLDRGWFVEPTVFADVDNRHTIAQEEIFGPVLSVIPYTDEDEAVAIANASEYGLGGSVWTTDPGRGESVARRVASGTIGINAYANDPTAPFGGIKSSGIGRELGPEGLHSYQVFKTIYLDPPKG</sequence>
<keyword evidence="2 4" id="KW-0560">Oxidoreductase</keyword>
<evidence type="ECO:0000259" key="5">
    <source>
        <dbReference type="Pfam" id="PF00171"/>
    </source>
</evidence>
<dbReference type="InterPro" id="IPR015590">
    <property type="entry name" value="Aldehyde_DH_dom"/>
</dbReference>
<proteinExistence type="inferred from homology"/>
<dbReference type="GeneID" id="301849062"/>
<dbReference type="RefSeq" id="WP_123687474.1">
    <property type="nucleotide sequence ID" value="NZ_RKHY01000002.1"/>
</dbReference>
<dbReference type="Proteomes" id="UP000274843">
    <property type="component" value="Unassembled WGS sequence"/>
</dbReference>
<dbReference type="Pfam" id="PF00171">
    <property type="entry name" value="Aldedh"/>
    <property type="match status" value="1"/>
</dbReference>
<dbReference type="PROSITE" id="PS00687">
    <property type="entry name" value="ALDEHYDE_DEHYDR_GLU"/>
    <property type="match status" value="1"/>
</dbReference>
<evidence type="ECO:0000313" key="7">
    <source>
        <dbReference type="Proteomes" id="UP000274843"/>
    </source>
</evidence>
<name>A0A3N2G6K7_9PSEU</name>
<evidence type="ECO:0000256" key="3">
    <source>
        <dbReference type="PROSITE-ProRule" id="PRU10007"/>
    </source>
</evidence>
<dbReference type="CDD" id="cd07139">
    <property type="entry name" value="ALDH_AldA-Rv0768"/>
    <property type="match status" value="1"/>
</dbReference>
<protein>
    <submittedName>
        <fullName evidence="6">Acyl-CoA reductase-like NAD-dependent aldehyde dehydrogenase</fullName>
    </submittedName>
</protein>
<dbReference type="FunFam" id="3.40.309.10:FF:000012">
    <property type="entry name" value="Betaine aldehyde dehydrogenase"/>
    <property type="match status" value="1"/>
</dbReference>
<dbReference type="PANTHER" id="PTHR42804:SF1">
    <property type="entry name" value="ALDEHYDE DEHYDROGENASE-RELATED"/>
    <property type="match status" value="1"/>
</dbReference>
<evidence type="ECO:0000256" key="4">
    <source>
        <dbReference type="RuleBase" id="RU003345"/>
    </source>
</evidence>
<feature type="domain" description="Aldehyde dehydrogenase" evidence="5">
    <location>
        <begin position="14"/>
        <end position="477"/>
    </location>
</feature>
<comment type="caution">
    <text evidence="6">The sequence shown here is derived from an EMBL/GenBank/DDBJ whole genome shotgun (WGS) entry which is preliminary data.</text>
</comment>
<dbReference type="EMBL" id="RKHY01000002">
    <property type="protein sequence ID" value="ROS32093.1"/>
    <property type="molecule type" value="Genomic_DNA"/>
</dbReference>
<dbReference type="AlphaFoldDB" id="A0A3N2G6K7"/>
<dbReference type="InterPro" id="IPR029510">
    <property type="entry name" value="Ald_DH_CS_GLU"/>
</dbReference>
<dbReference type="InterPro" id="IPR016161">
    <property type="entry name" value="Ald_DH/histidinol_DH"/>
</dbReference>
<evidence type="ECO:0000313" key="6">
    <source>
        <dbReference type="EMBL" id="ROS32093.1"/>
    </source>
</evidence>
<dbReference type="PANTHER" id="PTHR42804">
    <property type="entry name" value="ALDEHYDE DEHYDROGENASE"/>
    <property type="match status" value="1"/>
</dbReference>
<dbReference type="Gene3D" id="3.40.605.10">
    <property type="entry name" value="Aldehyde Dehydrogenase, Chain A, domain 1"/>
    <property type="match status" value="1"/>
</dbReference>
<dbReference type="InterPro" id="IPR016162">
    <property type="entry name" value="Ald_DH_N"/>
</dbReference>
<keyword evidence="7" id="KW-1185">Reference proteome</keyword>
<dbReference type="Gene3D" id="3.40.309.10">
    <property type="entry name" value="Aldehyde Dehydrogenase, Chain A, domain 2"/>
    <property type="match status" value="1"/>
</dbReference>
<reference evidence="6 7" key="1">
    <citation type="submission" date="2018-11" db="EMBL/GenBank/DDBJ databases">
        <title>Sequencing the genomes of 1000 actinobacteria strains.</title>
        <authorList>
            <person name="Klenk H.-P."/>
        </authorList>
    </citation>
    <scope>NUCLEOTIDE SEQUENCE [LARGE SCALE GENOMIC DNA]</scope>
    <source>
        <strain evidence="6 7">DSM 44348</strain>
    </source>
</reference>
<evidence type="ECO:0000256" key="2">
    <source>
        <dbReference type="ARBA" id="ARBA00023002"/>
    </source>
</evidence>
<accession>A0A3N2G6K7</accession>
<feature type="active site" evidence="3">
    <location>
        <position position="253"/>
    </location>
</feature>
<gene>
    <name evidence="6" type="ORF">EDD35_7836</name>
</gene>
<evidence type="ECO:0000256" key="1">
    <source>
        <dbReference type="ARBA" id="ARBA00009986"/>
    </source>
</evidence>
<dbReference type="InterPro" id="IPR016163">
    <property type="entry name" value="Ald_DH_C"/>
</dbReference>
<dbReference type="SUPFAM" id="SSF53720">
    <property type="entry name" value="ALDH-like"/>
    <property type="match status" value="1"/>
</dbReference>
<dbReference type="GO" id="GO:0016620">
    <property type="term" value="F:oxidoreductase activity, acting on the aldehyde or oxo group of donors, NAD or NADP as acceptor"/>
    <property type="evidence" value="ECO:0007669"/>
    <property type="project" value="InterPro"/>
</dbReference>